<protein>
    <submittedName>
        <fullName evidence="1">ENV1 protein</fullName>
    </submittedName>
</protein>
<evidence type="ECO:0000313" key="1">
    <source>
        <dbReference type="EMBL" id="NXP66831.1"/>
    </source>
</evidence>
<dbReference type="Gene3D" id="3.90.310.10">
    <property type="entry name" value="ENV polyprotein, receptor-binding domain"/>
    <property type="match status" value="1"/>
</dbReference>
<accession>A0A852BFH6</accession>
<dbReference type="EMBL" id="WEZZ01032267">
    <property type="protein sequence ID" value="NXP66831.1"/>
    <property type="molecule type" value="Genomic_DNA"/>
</dbReference>
<comment type="caution">
    <text evidence="1">The sequence shown here is derived from an EMBL/GenBank/DDBJ whole genome shotgun (WGS) entry which is preliminary data.</text>
</comment>
<evidence type="ECO:0000313" key="2">
    <source>
        <dbReference type="Proteomes" id="UP000614263"/>
    </source>
</evidence>
<reference evidence="1" key="1">
    <citation type="submission" date="2019-10" db="EMBL/GenBank/DDBJ databases">
        <title>Bird 10,000 Genomes (B10K) Project - Family phase.</title>
        <authorList>
            <person name="Zhang G."/>
        </authorList>
    </citation>
    <scope>NUCLEOTIDE SEQUENCE</scope>
    <source>
        <strain evidence="1">B10K-DU-002-57</strain>
        <tissue evidence="1">Muscle</tissue>
    </source>
</reference>
<gene>
    <name evidence="1" type="primary">Env1_2</name>
    <name evidence="1" type="ORF">CHLCYA_R14375</name>
</gene>
<sequence>PKNSNRPSGGSAALKGPVPAKVKRQRYLCIILFLGFVSISRTDATHYPHQPFRWVLRHLSGDRAIKETVASGSPFFEFKLRDVFPSQLGFPNFGEFSLYQTYWCPASNPGKNYCNYPGYGYCGYWGCETIVTSDRWQPQQPDEFLQVKYVPDGCREPKFALDGLIYRPQDGRGHTCKSYTMTILQPTHKSWASGRIWSVFVRANRDQWVNIQIIRLLLSMPISLGPNPILTINGVREGTTTTTNLTRDAHASNSTFTPLGLSMPKSPLYDSFLNMLNATFLSLNQSNPNLTRSCWLCYDAKPPFYEGVALNVSFNCSTSQNPPQCRWDAPWRGITLNQITG</sequence>
<name>A0A852BFH6_9CORV</name>
<dbReference type="AlphaFoldDB" id="A0A852BFH6"/>
<keyword evidence="2" id="KW-1185">Reference proteome</keyword>
<dbReference type="Pfam" id="PF00429">
    <property type="entry name" value="TLV_coat"/>
    <property type="match status" value="1"/>
</dbReference>
<dbReference type="InterPro" id="IPR008981">
    <property type="entry name" value="FMuLV_rcpt-bd"/>
</dbReference>
<dbReference type="SUPFAM" id="SSF49830">
    <property type="entry name" value="ENV polyprotein, receptor-binding domain"/>
    <property type="match status" value="1"/>
</dbReference>
<organism evidence="1 2">
    <name type="scientific">Chloropsis cyanopogon</name>
    <dbReference type="NCBI Taxonomy" id="1218682"/>
    <lineage>
        <taxon>Eukaryota</taxon>
        <taxon>Metazoa</taxon>
        <taxon>Chordata</taxon>
        <taxon>Craniata</taxon>
        <taxon>Vertebrata</taxon>
        <taxon>Euteleostomi</taxon>
        <taxon>Archelosauria</taxon>
        <taxon>Archosauria</taxon>
        <taxon>Dinosauria</taxon>
        <taxon>Saurischia</taxon>
        <taxon>Theropoda</taxon>
        <taxon>Coelurosauria</taxon>
        <taxon>Aves</taxon>
        <taxon>Neognathae</taxon>
        <taxon>Neoaves</taxon>
        <taxon>Telluraves</taxon>
        <taxon>Australaves</taxon>
        <taxon>Passeriformes</taxon>
        <taxon>Corvoidea</taxon>
        <taxon>Irenidae</taxon>
        <taxon>Chloropsis</taxon>
    </lineage>
</organism>
<proteinExistence type="predicted"/>
<feature type="non-terminal residue" evidence="1">
    <location>
        <position position="341"/>
    </location>
</feature>
<dbReference type="InterPro" id="IPR018154">
    <property type="entry name" value="TLV/ENV_coat_polyprotein"/>
</dbReference>
<feature type="non-terminal residue" evidence="1">
    <location>
        <position position="1"/>
    </location>
</feature>
<dbReference type="Proteomes" id="UP000614263">
    <property type="component" value="Unassembled WGS sequence"/>
</dbReference>